<dbReference type="InterPro" id="IPR052942">
    <property type="entry name" value="LPS_cholinephosphotransferase"/>
</dbReference>
<keyword evidence="3" id="KW-1185">Reference proteome</keyword>
<dbReference type="InterPro" id="IPR007074">
    <property type="entry name" value="LicD/FKTN/FKRP_NTP_transf"/>
</dbReference>
<dbReference type="InterPro" id="IPR043519">
    <property type="entry name" value="NT_sf"/>
</dbReference>
<reference evidence="3" key="1">
    <citation type="submission" date="2014-07" db="EMBL/GenBank/DDBJ databases">
        <authorList>
            <person name="Wibberg D."/>
        </authorList>
    </citation>
    <scope>NUCLEOTIDE SEQUENCE [LARGE SCALE GENOMIC DNA]</scope>
    <source>
        <strain evidence="3">DG5</strain>
    </source>
</reference>
<dbReference type="PANTHER" id="PTHR43404">
    <property type="entry name" value="LIPOPOLYSACCHARIDE CHOLINEPHOSPHOTRANSFERASE LICD"/>
    <property type="match status" value="1"/>
</dbReference>
<dbReference type="PANTHER" id="PTHR43404:SF2">
    <property type="entry name" value="LIPOPOLYSACCHARIDE CHOLINEPHOSPHOTRANSFERASE LICD"/>
    <property type="match status" value="1"/>
</dbReference>
<evidence type="ECO:0000259" key="1">
    <source>
        <dbReference type="Pfam" id="PF04991"/>
    </source>
</evidence>
<dbReference type="STRING" id="29343.CCDG5_1837"/>
<dbReference type="AlphaFoldDB" id="A0A078KUT9"/>
<dbReference type="Pfam" id="PF04991">
    <property type="entry name" value="LicD"/>
    <property type="match status" value="1"/>
</dbReference>
<dbReference type="GO" id="GO:0009100">
    <property type="term" value="P:glycoprotein metabolic process"/>
    <property type="evidence" value="ECO:0007669"/>
    <property type="project" value="UniProtKB-ARBA"/>
</dbReference>
<feature type="domain" description="LicD/FKTN/FKRP nucleotidyltransferase" evidence="1">
    <location>
        <begin position="31"/>
        <end position="260"/>
    </location>
</feature>
<evidence type="ECO:0000313" key="3">
    <source>
        <dbReference type="Proteomes" id="UP000032431"/>
    </source>
</evidence>
<sequence length="286" mass="33984">MDLGDICVHENTLRTLQLEELKILKVIIDICNRHNLRYCLIGGTLLGAVRHKGFIPWDDDIDIGMPRPDYEKFLQQAQKELKEPLAVKCFKFTPNYKYSFARVDTSEIQIETNSTNTKKIENLWVDIFPIDAMPNNKFLSFLHQKRLLFLRLMSKYSVFNEVVGQNKKNRPWYEKALIALGNKINPDRFMDYKKWYTKLDNAYKKYPYETADVVGNLCGVYKMHELVPKSYFEPFKTLEFEGMTVFVPNEYDKYLKHIYGDYMKLPPEDKREQHFAKIIYREDVDK</sequence>
<dbReference type="PATRIC" id="fig|29343.3.peg.1929"/>
<organism evidence="2 3">
    <name type="scientific">[Clostridium] cellulosi</name>
    <dbReference type="NCBI Taxonomy" id="29343"/>
    <lineage>
        <taxon>Bacteria</taxon>
        <taxon>Bacillati</taxon>
        <taxon>Bacillota</taxon>
        <taxon>Clostridia</taxon>
        <taxon>Eubacteriales</taxon>
        <taxon>Oscillospiraceae</taxon>
        <taxon>Oscillospiraceae incertae sedis</taxon>
    </lineage>
</organism>
<name>A0A078KUT9_9FIRM</name>
<dbReference type="KEGG" id="ccel:CCDG5_1837"/>
<proteinExistence type="predicted"/>
<dbReference type="Gene3D" id="3.30.460.40">
    <property type="match status" value="1"/>
</dbReference>
<dbReference type="EMBL" id="LM995447">
    <property type="protein sequence ID" value="CDZ24935.1"/>
    <property type="molecule type" value="Genomic_DNA"/>
</dbReference>
<dbReference type="HOGENOM" id="CLU_075543_1_0_9"/>
<dbReference type="Proteomes" id="UP000032431">
    <property type="component" value="Chromosome I"/>
</dbReference>
<protein>
    <submittedName>
        <fullName evidence="2">LICD protein family superfamily protein</fullName>
    </submittedName>
</protein>
<gene>
    <name evidence="2" type="ORF">CCDG5_1837</name>
</gene>
<accession>A0A078KUT9</accession>
<evidence type="ECO:0000313" key="2">
    <source>
        <dbReference type="EMBL" id="CDZ24935.1"/>
    </source>
</evidence>
<dbReference type="SUPFAM" id="SSF81301">
    <property type="entry name" value="Nucleotidyltransferase"/>
    <property type="match status" value="1"/>
</dbReference>